<comment type="caution">
    <text evidence="2">The sequence shown here is derived from an EMBL/GenBank/DDBJ whole genome shotgun (WGS) entry which is preliminary data.</text>
</comment>
<name>A0AA36C794_9BILA</name>
<feature type="compositionally biased region" description="Basic and acidic residues" evidence="1">
    <location>
        <begin position="554"/>
        <end position="572"/>
    </location>
</feature>
<reference evidence="2" key="1">
    <citation type="submission" date="2023-06" db="EMBL/GenBank/DDBJ databases">
        <authorList>
            <person name="Delattre M."/>
        </authorList>
    </citation>
    <scope>NUCLEOTIDE SEQUENCE</scope>
    <source>
        <strain evidence="2">AF72</strain>
    </source>
</reference>
<keyword evidence="3" id="KW-1185">Reference proteome</keyword>
<protein>
    <submittedName>
        <fullName evidence="2">Uncharacterized protein</fullName>
    </submittedName>
</protein>
<evidence type="ECO:0000256" key="1">
    <source>
        <dbReference type="SAM" id="MobiDB-lite"/>
    </source>
</evidence>
<feature type="compositionally biased region" description="Low complexity" evidence="1">
    <location>
        <begin position="625"/>
        <end position="635"/>
    </location>
</feature>
<evidence type="ECO:0000313" key="3">
    <source>
        <dbReference type="Proteomes" id="UP001177023"/>
    </source>
</evidence>
<feature type="region of interest" description="Disordered" evidence="1">
    <location>
        <begin position="522"/>
        <end position="635"/>
    </location>
</feature>
<feature type="compositionally biased region" description="Low complexity" evidence="1">
    <location>
        <begin position="522"/>
        <end position="534"/>
    </location>
</feature>
<feature type="compositionally biased region" description="Basic residues" evidence="1">
    <location>
        <begin position="539"/>
        <end position="549"/>
    </location>
</feature>
<feature type="non-terminal residue" evidence="2">
    <location>
        <position position="635"/>
    </location>
</feature>
<organism evidence="2 3">
    <name type="scientific">Mesorhabditis spiculigera</name>
    <dbReference type="NCBI Taxonomy" id="96644"/>
    <lineage>
        <taxon>Eukaryota</taxon>
        <taxon>Metazoa</taxon>
        <taxon>Ecdysozoa</taxon>
        <taxon>Nematoda</taxon>
        <taxon>Chromadorea</taxon>
        <taxon>Rhabditida</taxon>
        <taxon>Rhabditina</taxon>
        <taxon>Rhabditomorpha</taxon>
        <taxon>Rhabditoidea</taxon>
        <taxon>Rhabditidae</taxon>
        <taxon>Mesorhabditinae</taxon>
        <taxon>Mesorhabditis</taxon>
    </lineage>
</organism>
<dbReference type="AlphaFoldDB" id="A0AA36C794"/>
<accession>A0AA36C794</accession>
<evidence type="ECO:0000313" key="2">
    <source>
        <dbReference type="EMBL" id="CAJ0561138.1"/>
    </source>
</evidence>
<dbReference type="Proteomes" id="UP001177023">
    <property type="component" value="Unassembled WGS sequence"/>
</dbReference>
<gene>
    <name evidence="2" type="ORF">MSPICULIGERA_LOCUS1744</name>
</gene>
<sequence>MTAQLLRTAVQKKIKRAPTDSEVADYLNQKLDGAFETYYADTRNMWTRVRQATGHLVKTDKLDVKWTWTNDKIQLLVLGCGVTKKTCERMLKRAVHQAQLVHLTAKKSQGKVYNITAHQPVSNYFLRDGRYIRFADWRFVHRARLDVVPLNGCNRARDQKDKRCRRCGYQLESVAHVLCHCPAHAHAITLRHNAVLDRLVNAIKLPATTTKYVNVKIPGTDGQLRPDLALVDHVKKRVTIVDVTMPFENHDLSVFAAARAEKLRKYADIFNKFNADGYDTFLDAFIVGPLGGWDQENDNVLRRLAVSVKYAALMKKLMVADALKCTQHDITLRCRDGVVTASRQALYYSSVYFRRRLMEPDVGDELHESSPCIIVKQALAFMLTTTFAHPGDMTVDHAEELINISLIYQPIRRNALVTAIERHLFGQLDKAKDNLPLLLQYFLLGYKWRLERLPTACSTLIFMHHQGDYVANYAHATATTPISRTHQELLDQLHAPRNPFRMAPHSKLVELFPYAQPCATACSLSSSSTTSSATGNKPTSRKKRPRSLKVSRSAADRMSKALRESDGPKSPKPEGASSANVSTCSLPPPDAPATPAGAGSGLENLPPPTMDGFKPSTDAPPPSANPSSGNSSPAL</sequence>
<dbReference type="EMBL" id="CATQJA010000530">
    <property type="protein sequence ID" value="CAJ0561138.1"/>
    <property type="molecule type" value="Genomic_DNA"/>
</dbReference>
<proteinExistence type="predicted"/>